<evidence type="ECO:0000256" key="5">
    <source>
        <dbReference type="ARBA" id="ARBA00022989"/>
    </source>
</evidence>
<feature type="transmembrane region" description="Helical" evidence="7">
    <location>
        <begin position="107"/>
        <end position="128"/>
    </location>
</feature>
<evidence type="ECO:0000313" key="9">
    <source>
        <dbReference type="EMBL" id="SKA57960.1"/>
    </source>
</evidence>
<keyword evidence="2" id="KW-0813">Transport</keyword>
<feature type="transmembrane region" description="Helical" evidence="7">
    <location>
        <begin position="347"/>
        <end position="363"/>
    </location>
</feature>
<dbReference type="OrthoDB" id="4368225at2"/>
<dbReference type="EMBL" id="FUXU01000037">
    <property type="protein sequence ID" value="SKA57960.1"/>
    <property type="molecule type" value="Genomic_DNA"/>
</dbReference>
<feature type="transmembrane region" description="Helical" evidence="7">
    <location>
        <begin position="315"/>
        <end position="335"/>
    </location>
</feature>
<dbReference type="SUPFAM" id="SSF103473">
    <property type="entry name" value="MFS general substrate transporter"/>
    <property type="match status" value="1"/>
</dbReference>
<dbReference type="InterPro" id="IPR036259">
    <property type="entry name" value="MFS_trans_sf"/>
</dbReference>
<accession>A0A1T4UZ38</accession>
<organism evidence="9 10">
    <name type="scientific">Enterovibrio nigricans DSM 22720</name>
    <dbReference type="NCBI Taxonomy" id="1121868"/>
    <lineage>
        <taxon>Bacteria</taxon>
        <taxon>Pseudomonadati</taxon>
        <taxon>Pseudomonadota</taxon>
        <taxon>Gammaproteobacteria</taxon>
        <taxon>Vibrionales</taxon>
        <taxon>Vibrionaceae</taxon>
        <taxon>Enterovibrio</taxon>
    </lineage>
</organism>
<dbReference type="AlphaFoldDB" id="A0A1T4UZ38"/>
<dbReference type="PROSITE" id="PS50850">
    <property type="entry name" value="MFS"/>
    <property type="match status" value="1"/>
</dbReference>
<feature type="transmembrane region" description="Helical" evidence="7">
    <location>
        <begin position="173"/>
        <end position="193"/>
    </location>
</feature>
<comment type="subcellular location">
    <subcellularLocation>
        <location evidence="1">Cell membrane</location>
        <topology evidence="1">Multi-pass membrane protein</topology>
    </subcellularLocation>
</comment>
<dbReference type="PANTHER" id="PTHR43266:SF2">
    <property type="entry name" value="MAJOR FACILITATOR SUPERFAMILY (MFS) PROFILE DOMAIN-CONTAINING PROTEIN"/>
    <property type="match status" value="1"/>
</dbReference>
<gene>
    <name evidence="9" type="ORF">SAMN02745132_02850</name>
</gene>
<feature type="transmembrane region" description="Helical" evidence="7">
    <location>
        <begin position="369"/>
        <end position="395"/>
    </location>
</feature>
<proteinExistence type="predicted"/>
<evidence type="ECO:0000256" key="2">
    <source>
        <dbReference type="ARBA" id="ARBA00022448"/>
    </source>
</evidence>
<evidence type="ECO:0000256" key="6">
    <source>
        <dbReference type="ARBA" id="ARBA00023136"/>
    </source>
</evidence>
<evidence type="ECO:0000313" key="10">
    <source>
        <dbReference type="Proteomes" id="UP000190162"/>
    </source>
</evidence>
<dbReference type="GO" id="GO:0005886">
    <property type="term" value="C:plasma membrane"/>
    <property type="evidence" value="ECO:0007669"/>
    <property type="project" value="UniProtKB-SubCell"/>
</dbReference>
<keyword evidence="6 7" id="KW-0472">Membrane</keyword>
<evidence type="ECO:0000259" key="8">
    <source>
        <dbReference type="PROSITE" id="PS50850"/>
    </source>
</evidence>
<dbReference type="GO" id="GO:0022857">
    <property type="term" value="F:transmembrane transporter activity"/>
    <property type="evidence" value="ECO:0007669"/>
    <property type="project" value="InterPro"/>
</dbReference>
<keyword evidence="3" id="KW-1003">Cell membrane</keyword>
<feature type="transmembrane region" description="Helical" evidence="7">
    <location>
        <begin position="226"/>
        <end position="248"/>
    </location>
</feature>
<dbReference type="Pfam" id="PF07690">
    <property type="entry name" value="MFS_1"/>
    <property type="match status" value="2"/>
</dbReference>
<keyword evidence="5 7" id="KW-1133">Transmembrane helix</keyword>
<feature type="transmembrane region" description="Helical" evidence="7">
    <location>
        <begin position="148"/>
        <end position="167"/>
    </location>
</feature>
<dbReference type="PANTHER" id="PTHR43266">
    <property type="entry name" value="MACROLIDE-EFFLUX PROTEIN"/>
    <property type="match status" value="1"/>
</dbReference>
<feature type="domain" description="Major facilitator superfamily (MFS) profile" evidence="8">
    <location>
        <begin position="15"/>
        <end position="402"/>
    </location>
</feature>
<evidence type="ECO:0000256" key="3">
    <source>
        <dbReference type="ARBA" id="ARBA00022475"/>
    </source>
</evidence>
<evidence type="ECO:0000256" key="7">
    <source>
        <dbReference type="SAM" id="Phobius"/>
    </source>
</evidence>
<dbReference type="PRINTS" id="PR01035">
    <property type="entry name" value="TCRTETA"/>
</dbReference>
<keyword evidence="4 7" id="KW-0812">Transmembrane</keyword>
<dbReference type="InterPro" id="IPR011701">
    <property type="entry name" value="MFS"/>
</dbReference>
<dbReference type="Gene3D" id="1.20.1250.20">
    <property type="entry name" value="MFS general substrate transporter like domains"/>
    <property type="match status" value="2"/>
</dbReference>
<evidence type="ECO:0000256" key="1">
    <source>
        <dbReference type="ARBA" id="ARBA00004651"/>
    </source>
</evidence>
<feature type="transmembrane region" description="Helical" evidence="7">
    <location>
        <begin position="260"/>
        <end position="278"/>
    </location>
</feature>
<evidence type="ECO:0000256" key="4">
    <source>
        <dbReference type="ARBA" id="ARBA00022692"/>
    </source>
</evidence>
<feature type="transmembrane region" description="Helical" evidence="7">
    <location>
        <begin position="48"/>
        <end position="71"/>
    </location>
</feature>
<name>A0A1T4UZ38_9GAMM</name>
<protein>
    <submittedName>
        <fullName evidence="9">MFS-type transporter involved in bile tolerance, Atg22 family</fullName>
    </submittedName>
</protein>
<dbReference type="InterPro" id="IPR020846">
    <property type="entry name" value="MFS_dom"/>
</dbReference>
<sequence length="457" mass="50478">MSVENEQLGLWKNSLFVRLFSANIFSLLGTGIMTVALSLLAYQLQPDSAGALLGSLLAVKMVAYLLVAPIAGSVAEKFSRKAWIIYANVMRIVAILMLPFVSEVWHVFVIIFLINSATAAYTPIYQALIADVLPNEKDYNVAMGYSRIAFDLESLVSPMLAVFFLLFMPFEQLFIVTGISLVFALMSFLLSAIPTFKANKSLGEQSVFNRLFFGIKCYTGTPRLRGLLGLHWVVSCGSSMTIVNTVVYVREYLSLSEDRVGLTLAAAGSGAMLIAFIIPRFLDQNNIRKIMVCSAGVSVATLFSISLLPSYAGMLVLWFIQGMAISGILTPSGLLLRMSCSEKDRTAYFSSNFALSHGLWFFAYLGTGWIAATIGIANCAVLMAIASLVGLLYALSQWPKERSFSLEHRHDLDSNNMIEHVEAHGSQDITRRSQQIVHTHHFVLDENHKHWPSKNVK</sequence>
<keyword evidence="10" id="KW-1185">Reference proteome</keyword>
<feature type="transmembrane region" description="Helical" evidence="7">
    <location>
        <begin position="83"/>
        <end position="101"/>
    </location>
</feature>
<dbReference type="CDD" id="cd06173">
    <property type="entry name" value="MFS_MefA_like"/>
    <property type="match status" value="1"/>
</dbReference>
<dbReference type="InterPro" id="IPR001958">
    <property type="entry name" value="Tet-R_TetA/multi-R_MdtG-like"/>
</dbReference>
<dbReference type="Proteomes" id="UP000190162">
    <property type="component" value="Unassembled WGS sequence"/>
</dbReference>
<feature type="transmembrane region" description="Helical" evidence="7">
    <location>
        <begin position="20"/>
        <end position="42"/>
    </location>
</feature>
<dbReference type="RefSeq" id="WP_078753129.1">
    <property type="nucleotide sequence ID" value="NZ_FUXU01000037.1"/>
</dbReference>
<reference evidence="10" key="1">
    <citation type="submission" date="2017-02" db="EMBL/GenBank/DDBJ databases">
        <authorList>
            <person name="Varghese N."/>
            <person name="Submissions S."/>
        </authorList>
    </citation>
    <scope>NUCLEOTIDE SEQUENCE [LARGE SCALE GENOMIC DNA]</scope>
    <source>
        <strain evidence="10">DSM 22720</strain>
    </source>
</reference>